<evidence type="ECO:0000259" key="2">
    <source>
        <dbReference type="Pfam" id="PF13002"/>
    </source>
</evidence>
<dbReference type="InterPro" id="IPR014752">
    <property type="entry name" value="Arrestin-like_C"/>
</dbReference>
<dbReference type="OrthoDB" id="3832628at2759"/>
<feature type="region of interest" description="Disordered" evidence="1">
    <location>
        <begin position="408"/>
        <end position="441"/>
    </location>
</feature>
<dbReference type="InterPro" id="IPR024391">
    <property type="entry name" value="LDB19_N"/>
</dbReference>
<dbReference type="Gene3D" id="2.60.40.640">
    <property type="match status" value="1"/>
</dbReference>
<dbReference type="Proteomes" id="UP000024837">
    <property type="component" value="Unassembled WGS sequence"/>
</dbReference>
<proteinExistence type="predicted"/>
<dbReference type="HOGENOM" id="CLU_026015_1_0_1"/>
<feature type="domain" description="LDB19 N-terminal" evidence="2">
    <location>
        <begin position="117"/>
        <end position="290"/>
    </location>
</feature>
<feature type="compositionally biased region" description="Polar residues" evidence="1">
    <location>
        <begin position="416"/>
        <end position="426"/>
    </location>
</feature>
<keyword evidence="4" id="KW-1185">Reference proteome</keyword>
<dbReference type="AlphaFoldDB" id="W7HVE9"/>
<evidence type="ECO:0000313" key="4">
    <source>
        <dbReference type="Proteomes" id="UP000024837"/>
    </source>
</evidence>
<dbReference type="EMBL" id="KI966401">
    <property type="protein sequence ID" value="EWC48161.1"/>
    <property type="molecule type" value="Genomic_DNA"/>
</dbReference>
<gene>
    <name evidence="3" type="ORF">DRE_02265</name>
</gene>
<name>W7HVE9_9PEZI</name>
<organism evidence="3 4">
    <name type="scientific">Drechslerella stenobrocha 248</name>
    <dbReference type="NCBI Taxonomy" id="1043628"/>
    <lineage>
        <taxon>Eukaryota</taxon>
        <taxon>Fungi</taxon>
        <taxon>Dikarya</taxon>
        <taxon>Ascomycota</taxon>
        <taxon>Pezizomycotina</taxon>
        <taxon>Orbiliomycetes</taxon>
        <taxon>Orbiliales</taxon>
        <taxon>Orbiliaceae</taxon>
        <taxon>Drechslerella</taxon>
    </lineage>
</organism>
<accession>W7HVE9</accession>
<reference evidence="3 4" key="1">
    <citation type="submission" date="2013-05" db="EMBL/GenBank/DDBJ databases">
        <title>Drechslerella stenobrocha genome reveals carnivorous origination and mechanical trapping mechanism of predatory fungi.</title>
        <authorList>
            <person name="Liu X."/>
            <person name="Zhang W."/>
            <person name="Liu K."/>
        </authorList>
    </citation>
    <scope>NUCLEOTIDE SEQUENCE [LARGE SCALE GENOMIC DNA]</scope>
    <source>
        <strain evidence="3 4">248</strain>
    </source>
</reference>
<dbReference type="Pfam" id="PF13002">
    <property type="entry name" value="LDB19"/>
    <property type="match status" value="1"/>
</dbReference>
<evidence type="ECO:0000256" key="1">
    <source>
        <dbReference type="SAM" id="MobiDB-lite"/>
    </source>
</evidence>
<evidence type="ECO:0000313" key="3">
    <source>
        <dbReference type="EMBL" id="EWC48161.1"/>
    </source>
</evidence>
<sequence>MPSLIRSFPVPHYLPNAHNGVPGTIIDIDAAAVVKPRPRSVFNRRSADYSIKSYKSHKSSKSSSQESLTPAPATLNLQIESPPIVCYGASNESSGALLSGMLWLTVDPWECEFDSLKLTFQSVVSTKKPVVVGCPDCTSKTTDLQTWDFVTSAHSFSHGLHNYPFSYLVPGNLPASTDSQLGTIKYQLLARGTTVAGVPVQFTQEVKVARSLLDRNDRNSLRVFPPTNLAATLTLPPVIHRGGSFPIEMRLEGIVSRTSLTRWRLRKATWRIEERSRMVSPACKLHAHKIGGEGKGVKYEDIKILATEEYKSGWKTDYSNADGKIEFEFCAGIPAYTAATDDVDNGAGLAVSHNLVLELIVGEEYCPRNSKLVTQTGSARVLRMQFNMATTARSGMGISWEDECPPRYDDVPGSPPTYQAFESATQPVDELEISRGSMESA</sequence>
<protein>
    <recommendedName>
        <fullName evidence="2">LDB19 N-terminal domain-containing protein</fullName>
    </recommendedName>
</protein>